<evidence type="ECO:0000256" key="1">
    <source>
        <dbReference type="SAM" id="MobiDB-lite"/>
    </source>
</evidence>
<feature type="compositionally biased region" description="Polar residues" evidence="1">
    <location>
        <begin position="672"/>
        <end position="691"/>
    </location>
</feature>
<feature type="compositionally biased region" description="Polar residues" evidence="1">
    <location>
        <begin position="315"/>
        <end position="335"/>
    </location>
</feature>
<feature type="region of interest" description="Disordered" evidence="1">
    <location>
        <begin position="669"/>
        <end position="691"/>
    </location>
</feature>
<gene>
    <name evidence="2" type="primary">Contig3438.g3675</name>
    <name evidence="2" type="ORF">STYLEM_20473</name>
</gene>
<dbReference type="EMBL" id="CCKQ01019298">
    <property type="protein sequence ID" value="CDW91319.1"/>
    <property type="molecule type" value="Genomic_DNA"/>
</dbReference>
<feature type="region of interest" description="Disordered" evidence="1">
    <location>
        <begin position="916"/>
        <end position="1012"/>
    </location>
</feature>
<feature type="compositionally biased region" description="Polar residues" evidence="1">
    <location>
        <begin position="873"/>
        <end position="903"/>
    </location>
</feature>
<sequence>MSDNLHKELPNKENINQDLNIVNIQSSNLHLNTSEKTQFNEQTLTFKSQNSAAGTTVHINKQSQEANALNLDQMDVSTKVQFVNGIYTSQQQIIIESIAIKSQSRVVQRPMSGKPTTDRMSLPVKLAELGQKANINSQVIDERDEFKHQLTLNQESIMHIAPMKDDKGVGMSMSYHQLSQSHTMQGQDDKTRYGIKSSYECRKDSHKKESQVRPYSAAILAIQKDMHPAMLDMDQIQSATQTHEWNDLIKQTVELDKKSRVNRVQSSKQLRDMHTLKPEDLLPEDFLKQLFFSKNSRGGEMLGSQCPNIVSTQTSNKGYNNFSRTQNNNNLSSMLSDKGKQPKPKLDRTSILWKPKNNAANSKKAVRNSQSMTSIKYMSSGFDYFENELKTPAKQKIEYYKLHNQLHQTRKGYQKMLEDQKANNERLMPIYDKEDLVQIKNGNLNVVLQFNAYTKPQSASSRVLQREKDPLNNLKRRFYKNSNKPLDDSREFDLYSKRKATTIKELNHDLKEKGLLSDEKPRRKGRKLNTKYIGDKDNSMLKSDIDINESNGVIIELEDEEGAETGNIVQQQQKLDNEYEVAKGVPSFLDSISNTHSNHSRMQTRPFSAAIQNNRTEESKGSFSQINNGNNHNDIIVEDESDSEIKIEQIVNIKTLKYSNRPMTSKLRHFQRITSGKKNNRGAPTSSSNAHFTQISTADEQSQSGMPHSQSQQNMIGSQMSIESHPQTFNQTLKKDRTQKQLHLQSYQSNTTTDSKLMSPTYQNLVFQYQTFTPQSNNLNPQNFNYNKEQLGSTQQLFEHKALKNRDIRINSNFNYKYHKNRQLIQAQANMIKQVSYTRLNPSQSTQQLQSSQNQFVNNFASNNNQPLKPQHAFQSSTNDNQQTNPSQSQNHQIMSQKVQQNNAQGLMIDSRAQKSFNQRRETPLDVINDDGGGSKEEEDEFNKQMAKAKNLKPVFTQRGNIKSTAHYRPQTAITSSSKYRGLSACSSKPSGLDTTSPQKNQNPSPRSNMMEDAGIQNSMQSNQVISVEEGQSQNFQGQEQLPNHISSSNIKVNHKQHRVLLMSQGKKSMYSLKDRAPSNDPRNLRAMTFNNPDKLHTIESLRSYAHQQDNQCNNLQEKEVIYPLKGNLRHRPISAAMNKKYLRGFYNTVDMKFGNSANLQNQQISKNQQQRAELLQFIGQDYQSLQRTSQFAVPDAIIQRQYNTSASPIRSHSPQQVQYVNDDADFMSINKEGHIQADMYQNQMEMQPNFYKPSIATLNCYVKPNSQVKMLMIGPVIDEYQ</sequence>
<protein>
    <submittedName>
        <fullName evidence="2">Uncharacterized protein</fullName>
    </submittedName>
</protein>
<feature type="region of interest" description="Disordered" evidence="1">
    <location>
        <begin position="315"/>
        <end position="346"/>
    </location>
</feature>
<feature type="compositionally biased region" description="Polar residues" evidence="1">
    <location>
        <begin position="972"/>
        <end position="1008"/>
    </location>
</feature>
<feature type="region of interest" description="Disordered" evidence="1">
    <location>
        <begin position="859"/>
        <end position="903"/>
    </location>
</feature>
<dbReference type="InParanoid" id="A0A078BA79"/>
<proteinExistence type="predicted"/>
<evidence type="ECO:0000313" key="3">
    <source>
        <dbReference type="Proteomes" id="UP000039865"/>
    </source>
</evidence>
<dbReference type="Proteomes" id="UP000039865">
    <property type="component" value="Unassembled WGS sequence"/>
</dbReference>
<reference evidence="2 3" key="1">
    <citation type="submission" date="2014-06" db="EMBL/GenBank/DDBJ databases">
        <authorList>
            <person name="Swart Estienne"/>
        </authorList>
    </citation>
    <scope>NUCLEOTIDE SEQUENCE [LARGE SCALE GENOMIC DNA]</scope>
    <source>
        <strain evidence="2 3">130c</strain>
    </source>
</reference>
<name>A0A078BA79_STYLE</name>
<evidence type="ECO:0000313" key="2">
    <source>
        <dbReference type="EMBL" id="CDW91319.1"/>
    </source>
</evidence>
<organism evidence="2 3">
    <name type="scientific">Stylonychia lemnae</name>
    <name type="common">Ciliate</name>
    <dbReference type="NCBI Taxonomy" id="5949"/>
    <lineage>
        <taxon>Eukaryota</taxon>
        <taxon>Sar</taxon>
        <taxon>Alveolata</taxon>
        <taxon>Ciliophora</taxon>
        <taxon>Intramacronucleata</taxon>
        <taxon>Spirotrichea</taxon>
        <taxon>Stichotrichia</taxon>
        <taxon>Sporadotrichida</taxon>
        <taxon>Oxytrichidae</taxon>
        <taxon>Stylonychinae</taxon>
        <taxon>Stylonychia</taxon>
    </lineage>
</organism>
<feature type="compositionally biased region" description="Basic and acidic residues" evidence="1">
    <location>
        <begin position="337"/>
        <end position="346"/>
    </location>
</feature>
<accession>A0A078BA79</accession>
<keyword evidence="3" id="KW-1185">Reference proteome</keyword>